<evidence type="ECO:0000256" key="1">
    <source>
        <dbReference type="ARBA" id="ARBA00009934"/>
    </source>
</evidence>
<dbReference type="EMBL" id="QKWK01000003">
    <property type="protein sequence ID" value="TXT12877.1"/>
    <property type="molecule type" value="Genomic_DNA"/>
</dbReference>
<proteinExistence type="inferred from homology"/>
<reference evidence="4 5" key="1">
    <citation type="journal article" date="2019" name="PLoS Genet.">
        <title>Convergent evolution of linked mating-type loci in basidiomycete fungi.</title>
        <authorList>
            <person name="Sun S."/>
            <person name="Coelho M.A."/>
            <person name="Heitman J."/>
            <person name="Nowrousian M."/>
        </authorList>
    </citation>
    <scope>NUCLEOTIDE SEQUENCE [LARGE SCALE GENOMIC DNA]</scope>
    <source>
        <strain evidence="4 5">CBS 4282</strain>
    </source>
</reference>
<dbReference type="OrthoDB" id="10250105at2759"/>
<dbReference type="Pfam" id="PF03099">
    <property type="entry name" value="BPL_LplA_LipB"/>
    <property type="match status" value="1"/>
</dbReference>
<keyword evidence="2" id="KW-0436">Ligase</keyword>
<dbReference type="AlphaFoldDB" id="A0A7D8ZU20"/>
<dbReference type="PANTHER" id="PTHR12835:SF5">
    <property type="entry name" value="BIOTIN--PROTEIN LIGASE"/>
    <property type="match status" value="1"/>
</dbReference>
<dbReference type="InterPro" id="IPR004408">
    <property type="entry name" value="Biotin_CoA_COase_ligase"/>
</dbReference>
<comment type="caution">
    <text evidence="4">The sequence shown here is derived from an EMBL/GenBank/DDBJ whole genome shotgun (WGS) entry which is preliminary data.</text>
</comment>
<name>A0A7D8ZU20_VANHU</name>
<dbReference type="GO" id="GO:0005737">
    <property type="term" value="C:cytoplasm"/>
    <property type="evidence" value="ECO:0007669"/>
    <property type="project" value="TreeGrafter"/>
</dbReference>
<keyword evidence="5" id="KW-1185">Reference proteome</keyword>
<dbReference type="InterPro" id="IPR029062">
    <property type="entry name" value="Class_I_gatase-like"/>
</dbReference>
<comment type="similarity">
    <text evidence="1">Belongs to the biotin--protein ligase family.</text>
</comment>
<dbReference type="Proteomes" id="UP000473826">
    <property type="component" value="Unassembled WGS sequence"/>
</dbReference>
<gene>
    <name evidence="4" type="ORF">VHUM_01278</name>
</gene>
<dbReference type="InterPro" id="IPR019197">
    <property type="entry name" value="Biotin-prot_ligase_N"/>
</dbReference>
<dbReference type="CDD" id="cd16442">
    <property type="entry name" value="BPL"/>
    <property type="match status" value="1"/>
</dbReference>
<sequence length="724" mass="78003">MPGPGPSPHQVFVYSGPGVSPLSLSHTLLTLSLQLLPHYTVQPITAAILAAEPWEPTCALLVIPGGRDLPFVEELSIKTKVTRRIAEFVREGGRYLGICAGAYFGAAEVKFDVGGDKEVTGKRDLAFFPGAAAGPTYPGFDYGSEAGARAVGIVVDSGRGKRVLDNLYYNGGGHFILPTPLPSDVEVVARYAEPPTPEANVAAVQMSVGKGKALLCGVHFEYPLQDPPSRDAIAKLANPPDELVIEQNEKDRKAWVATLLSNLGIRLPSEQKTSTGVELKGEEDPHLLLHPTHPSPIFVFSHPGLPQLATNAFGASTIHAKLKDGPGKWETLQDANDKIELGSVDLLEPGVPANLAKRRRTEPEYPPAVQELTLDDGPVPPQPPDFHSLTKTVLLPGKAQYSADWTPLFNIDTYWSELDAVRKRAGHGQRPAVGDLIFYGETVTSTQTMLDRNPILLNGLPTPLTFTASFQLSGRGRGSNVWLSPAGCLQYTILLTLPANMANKMIFIQYLAALAICEAIDDDGRLGVRIKWPNDIYAEVEGVGGTKVGGGVKGRAKLGGILVNTNYVNGQWRILVGCGVNVLNALPTTSVSTLHDLLATRAALTGSSKDLPPPPSMEGTFARIMHSFELKWEQFLADKGFDGFMDEYHSRWLHSGQEVTLTTVTPHQRLRIQSITPDYGLLRCVPIGGGAKGWSSAASATQYVDLQPDGNSFDLMSGMIKKKV</sequence>
<evidence type="ECO:0000313" key="4">
    <source>
        <dbReference type="EMBL" id="TXT12877.1"/>
    </source>
</evidence>
<dbReference type="InterPro" id="IPR004143">
    <property type="entry name" value="BPL_LPL_catalytic"/>
</dbReference>
<protein>
    <recommendedName>
        <fullName evidence="3">BPL/LPL catalytic domain-containing protein</fullName>
    </recommendedName>
</protein>
<evidence type="ECO:0000259" key="3">
    <source>
        <dbReference type="PROSITE" id="PS51733"/>
    </source>
</evidence>
<accession>A0A7D8ZU20</accession>
<evidence type="ECO:0000256" key="2">
    <source>
        <dbReference type="ARBA" id="ARBA00022598"/>
    </source>
</evidence>
<dbReference type="SUPFAM" id="SSF55681">
    <property type="entry name" value="Class II aaRS and biotin synthetases"/>
    <property type="match status" value="1"/>
</dbReference>
<dbReference type="Gene3D" id="3.30.930.10">
    <property type="entry name" value="Bira Bifunctional Protein, Domain 2"/>
    <property type="match status" value="1"/>
</dbReference>
<dbReference type="SUPFAM" id="SSF52317">
    <property type="entry name" value="Class I glutamine amidotransferase-like"/>
    <property type="match status" value="1"/>
</dbReference>
<dbReference type="GO" id="GO:0004077">
    <property type="term" value="F:biotin--[biotin carboxyl-carrier protein] ligase activity"/>
    <property type="evidence" value="ECO:0007669"/>
    <property type="project" value="InterPro"/>
</dbReference>
<evidence type="ECO:0000313" key="5">
    <source>
        <dbReference type="Proteomes" id="UP000473826"/>
    </source>
</evidence>
<dbReference type="PANTHER" id="PTHR12835">
    <property type="entry name" value="BIOTIN PROTEIN LIGASE"/>
    <property type="match status" value="1"/>
</dbReference>
<feature type="domain" description="BPL/LPL catalytic" evidence="3">
    <location>
        <begin position="428"/>
        <end position="636"/>
    </location>
</feature>
<dbReference type="CDD" id="cd03144">
    <property type="entry name" value="GATase1_ScBLP_like"/>
    <property type="match status" value="1"/>
</dbReference>
<dbReference type="Pfam" id="PF09825">
    <property type="entry name" value="BPL_N"/>
    <property type="match status" value="1"/>
</dbReference>
<dbReference type="PROSITE" id="PS51733">
    <property type="entry name" value="BPL_LPL_CATALYTIC"/>
    <property type="match status" value="1"/>
</dbReference>
<organism evidence="4 5">
    <name type="scientific">Vanrija humicola</name>
    <name type="common">Yeast</name>
    <name type="synonym">Cryptococcus humicola</name>
    <dbReference type="NCBI Taxonomy" id="5417"/>
    <lineage>
        <taxon>Eukaryota</taxon>
        <taxon>Fungi</taxon>
        <taxon>Dikarya</taxon>
        <taxon>Basidiomycota</taxon>
        <taxon>Agaricomycotina</taxon>
        <taxon>Tremellomycetes</taxon>
        <taxon>Trichosporonales</taxon>
        <taxon>Trichosporonaceae</taxon>
        <taxon>Vanrija</taxon>
    </lineage>
</organism>
<dbReference type="InterPro" id="IPR045864">
    <property type="entry name" value="aa-tRNA-synth_II/BPL/LPL"/>
</dbReference>